<evidence type="ECO:0000256" key="2">
    <source>
        <dbReference type="ARBA" id="ARBA00022540"/>
    </source>
</evidence>
<organism evidence="8">
    <name type="scientific">Oikopleura dioica</name>
    <name type="common">Tunicate</name>
    <dbReference type="NCBI Taxonomy" id="34765"/>
    <lineage>
        <taxon>Eukaryota</taxon>
        <taxon>Metazoa</taxon>
        <taxon>Chordata</taxon>
        <taxon>Tunicata</taxon>
        <taxon>Appendicularia</taxon>
        <taxon>Copelata</taxon>
        <taxon>Oikopleuridae</taxon>
        <taxon>Oikopleura</taxon>
    </lineage>
</organism>
<keyword evidence="3" id="KW-0853">WD repeat</keyword>
<dbReference type="AlphaFoldDB" id="E4YKA0"/>
<evidence type="ECO:0000256" key="3">
    <source>
        <dbReference type="ARBA" id="ARBA00022574"/>
    </source>
</evidence>
<keyword evidence="1" id="KW-0963">Cytoplasm</keyword>
<dbReference type="PANTHER" id="PTHR14068:SF0">
    <property type="entry name" value="EUKARYOTIC TRANSLATION INITIATION FACTOR 3 SUBUNIT B"/>
    <property type="match status" value="1"/>
</dbReference>
<dbReference type="GO" id="GO:0003743">
    <property type="term" value="F:translation initiation factor activity"/>
    <property type="evidence" value="ECO:0007669"/>
    <property type="project" value="UniProtKB-KW"/>
</dbReference>
<gene>
    <name evidence="8" type="ORF">GSOID_T00028384001</name>
</gene>
<evidence type="ECO:0000313" key="8">
    <source>
        <dbReference type="EMBL" id="CBY35911.1"/>
    </source>
</evidence>
<dbReference type="GO" id="GO:0005852">
    <property type="term" value="C:eukaryotic translation initiation factor 3 complex"/>
    <property type="evidence" value="ECO:0007669"/>
    <property type="project" value="InterPro"/>
</dbReference>
<reference evidence="8" key="1">
    <citation type="journal article" date="2010" name="Science">
        <title>Plasticity of animal genome architecture unmasked by rapid evolution of a pelagic tunicate.</title>
        <authorList>
            <person name="Denoeud F."/>
            <person name="Henriet S."/>
            <person name="Mungpakdee S."/>
            <person name="Aury J.M."/>
            <person name="Da Silva C."/>
            <person name="Brinkmann H."/>
            <person name="Mikhaleva J."/>
            <person name="Olsen L.C."/>
            <person name="Jubin C."/>
            <person name="Canestro C."/>
            <person name="Bouquet J.M."/>
            <person name="Danks G."/>
            <person name="Poulain J."/>
            <person name="Campsteijn C."/>
            <person name="Adamski M."/>
            <person name="Cross I."/>
            <person name="Yadetie F."/>
            <person name="Muffato M."/>
            <person name="Louis A."/>
            <person name="Butcher S."/>
            <person name="Tsagkogeorga G."/>
            <person name="Konrad A."/>
            <person name="Singh S."/>
            <person name="Jensen M.F."/>
            <person name="Cong E.H."/>
            <person name="Eikeseth-Otteraa H."/>
            <person name="Noel B."/>
            <person name="Anthouard V."/>
            <person name="Porcel B.M."/>
            <person name="Kachouri-Lafond R."/>
            <person name="Nishino A."/>
            <person name="Ugolini M."/>
            <person name="Chourrout P."/>
            <person name="Nishida H."/>
            <person name="Aasland R."/>
            <person name="Huzurbazar S."/>
            <person name="Westhof E."/>
            <person name="Delsuc F."/>
            <person name="Lehrach H."/>
            <person name="Reinhardt R."/>
            <person name="Weissenbach J."/>
            <person name="Roy S.W."/>
            <person name="Artiguenave F."/>
            <person name="Postlethwait J.H."/>
            <person name="Manak J.R."/>
            <person name="Thompson E.M."/>
            <person name="Jaillon O."/>
            <person name="Du Pasquier L."/>
            <person name="Boudinot P."/>
            <person name="Liberles D.A."/>
            <person name="Volff J.N."/>
            <person name="Philippe H."/>
            <person name="Lenhard B."/>
            <person name="Roest Crollius H."/>
            <person name="Wincker P."/>
            <person name="Chourrout D."/>
        </authorList>
    </citation>
    <scope>NUCLEOTIDE SEQUENCE [LARGE SCALE GENOMIC DNA]</scope>
</reference>
<keyword evidence="2" id="KW-0396">Initiation factor</keyword>
<protein>
    <recommendedName>
        <fullName evidence="7">Translation initiation factor beta propellor-like domain-containing protein</fullName>
    </recommendedName>
</protein>
<dbReference type="GO" id="GO:0003723">
    <property type="term" value="F:RNA binding"/>
    <property type="evidence" value="ECO:0007669"/>
    <property type="project" value="UniProtKB-KW"/>
</dbReference>
<accession>E4YKA0</accession>
<sequence>MVTRFMWEPKGNKLCTLHGEPGRVNCTIYNVVQGKVTALVTIPDLRSIDCIFWSPAGQYCVLAQLLNLQQNKFQQGAGCMMFLDAGVGSSNPADYKLVATEHPYATDVEWDPTGRFVCTYVSAWIRPNDNEYQIWSFLGRRVRKESSLNRLVQFVWRPRLPTLFTDKELKKVKKDMKHYSRGSREASPDHRQLRAIPPGASRPVQHARGYRHAQSPPRRPRPGRAPRRRYRGRNRLRATYQRGRSRRRPGCYLGLIHQGRFILETPLFLAFRIIIAKHSLSSFVVFMK</sequence>
<dbReference type="GO" id="GO:0031369">
    <property type="term" value="F:translation initiation factor binding"/>
    <property type="evidence" value="ECO:0007669"/>
    <property type="project" value="InterPro"/>
</dbReference>
<dbReference type="InterPro" id="IPR013979">
    <property type="entry name" value="TIF_beta_prop-like"/>
</dbReference>
<keyword evidence="4" id="KW-0694">RNA-binding</keyword>
<dbReference type="EMBL" id="FN654695">
    <property type="protein sequence ID" value="CBY35911.1"/>
    <property type="molecule type" value="Genomic_DNA"/>
</dbReference>
<name>E4YKA0_OIKDI</name>
<dbReference type="PANTHER" id="PTHR14068">
    <property type="entry name" value="EUKARYOTIC TRANSLATION INITIATION FACTOR 3 EIF3 -RELATED"/>
    <property type="match status" value="1"/>
</dbReference>
<dbReference type="Proteomes" id="UP000011014">
    <property type="component" value="Unassembled WGS sequence"/>
</dbReference>
<keyword evidence="5" id="KW-0648">Protein biosynthesis</keyword>
<dbReference type="SUPFAM" id="SSF82171">
    <property type="entry name" value="DPP6 N-terminal domain-like"/>
    <property type="match status" value="1"/>
</dbReference>
<dbReference type="Pfam" id="PF08662">
    <property type="entry name" value="eIF2A"/>
    <property type="match status" value="1"/>
</dbReference>
<evidence type="ECO:0000256" key="4">
    <source>
        <dbReference type="ARBA" id="ARBA00022884"/>
    </source>
</evidence>
<proteinExistence type="predicted"/>
<feature type="region of interest" description="Disordered" evidence="6">
    <location>
        <begin position="174"/>
        <end position="243"/>
    </location>
</feature>
<evidence type="ECO:0000256" key="6">
    <source>
        <dbReference type="SAM" id="MobiDB-lite"/>
    </source>
</evidence>
<feature type="compositionally biased region" description="Basic residues" evidence="6">
    <location>
        <begin position="218"/>
        <end position="236"/>
    </location>
</feature>
<feature type="compositionally biased region" description="Basic and acidic residues" evidence="6">
    <location>
        <begin position="182"/>
        <end position="192"/>
    </location>
</feature>
<evidence type="ECO:0000256" key="1">
    <source>
        <dbReference type="ARBA" id="ARBA00022490"/>
    </source>
</evidence>
<evidence type="ECO:0000256" key="5">
    <source>
        <dbReference type="ARBA" id="ARBA00022917"/>
    </source>
</evidence>
<dbReference type="InterPro" id="IPR011400">
    <property type="entry name" value="EIF3B"/>
</dbReference>
<evidence type="ECO:0000259" key="7">
    <source>
        <dbReference type="Pfam" id="PF08662"/>
    </source>
</evidence>
<feature type="domain" description="Translation initiation factor beta propellor-like" evidence="7">
    <location>
        <begin position="2"/>
        <end position="153"/>
    </location>
</feature>